<dbReference type="AlphaFoldDB" id="A0A0F9R1H9"/>
<dbReference type="EMBL" id="LAZR01003361">
    <property type="protein sequence ID" value="KKN19166.1"/>
    <property type="molecule type" value="Genomic_DNA"/>
</dbReference>
<reference evidence="1" key="1">
    <citation type="journal article" date="2015" name="Nature">
        <title>Complex archaea that bridge the gap between prokaryotes and eukaryotes.</title>
        <authorList>
            <person name="Spang A."/>
            <person name="Saw J.H."/>
            <person name="Jorgensen S.L."/>
            <person name="Zaremba-Niedzwiedzka K."/>
            <person name="Martijn J."/>
            <person name="Lind A.E."/>
            <person name="van Eijk R."/>
            <person name="Schleper C."/>
            <person name="Guy L."/>
            <person name="Ettema T.J."/>
        </authorList>
    </citation>
    <scope>NUCLEOTIDE SEQUENCE</scope>
</reference>
<proteinExistence type="predicted"/>
<name>A0A0F9R1H9_9ZZZZ</name>
<gene>
    <name evidence="1" type="ORF">LCGC14_0948520</name>
</gene>
<organism evidence="1">
    <name type="scientific">marine sediment metagenome</name>
    <dbReference type="NCBI Taxonomy" id="412755"/>
    <lineage>
        <taxon>unclassified sequences</taxon>
        <taxon>metagenomes</taxon>
        <taxon>ecological metagenomes</taxon>
    </lineage>
</organism>
<evidence type="ECO:0000313" key="1">
    <source>
        <dbReference type="EMBL" id="KKN19166.1"/>
    </source>
</evidence>
<comment type="caution">
    <text evidence="1">The sequence shown here is derived from an EMBL/GenBank/DDBJ whole genome shotgun (WGS) entry which is preliminary data.</text>
</comment>
<accession>A0A0F9R1H9</accession>
<sequence length="50" mass="6029">MQMTKAKAKKIIDHLYTKSDYRMYDILRAIAIIHPKRIRHIVKDHKIKVV</sequence>
<protein>
    <submittedName>
        <fullName evidence="1">Uncharacterized protein</fullName>
    </submittedName>
</protein>